<keyword evidence="7" id="KW-0411">Iron-sulfur</keyword>
<feature type="domain" description="Aminotransferase class V" evidence="9">
    <location>
        <begin position="9"/>
        <end position="369"/>
    </location>
</feature>
<evidence type="ECO:0000256" key="6">
    <source>
        <dbReference type="ARBA" id="ARBA00023004"/>
    </source>
</evidence>
<proteinExistence type="inferred from homology"/>
<dbReference type="Gene3D" id="3.40.640.10">
    <property type="entry name" value="Type I PLP-dependent aspartate aminotransferase-like (Major domain)"/>
    <property type="match status" value="1"/>
</dbReference>
<reference evidence="10 11" key="1">
    <citation type="journal article" date="2017" name="ISME J.">
        <title>Potential for microbial H2 and metal transformations associated with novel bacteria and archaea in deep terrestrial subsurface sediments.</title>
        <authorList>
            <person name="Hernsdorf A.W."/>
            <person name="Amano Y."/>
            <person name="Miyakawa K."/>
            <person name="Ise K."/>
            <person name="Suzuki Y."/>
            <person name="Anantharaman K."/>
            <person name="Probst A."/>
            <person name="Burstein D."/>
            <person name="Thomas B.C."/>
            <person name="Banfield J.F."/>
        </authorList>
    </citation>
    <scope>NUCLEOTIDE SEQUENCE [LARGE SCALE GENOMIC DNA]</scope>
    <source>
        <strain evidence="10">HGW-Actinobacteria-3</strain>
    </source>
</reference>
<dbReference type="InterPro" id="IPR015421">
    <property type="entry name" value="PyrdxlP-dep_Trfase_major"/>
</dbReference>
<dbReference type="GO" id="GO:0051536">
    <property type="term" value="F:iron-sulfur cluster binding"/>
    <property type="evidence" value="ECO:0007669"/>
    <property type="project" value="UniProtKB-KW"/>
</dbReference>
<evidence type="ECO:0000259" key="9">
    <source>
        <dbReference type="Pfam" id="PF00266"/>
    </source>
</evidence>
<name>A0A2N3G6F1_9ACTN</name>
<organism evidence="10 11">
    <name type="scientific">Candidatus Anoxymicrobium japonicum</name>
    <dbReference type="NCBI Taxonomy" id="2013648"/>
    <lineage>
        <taxon>Bacteria</taxon>
        <taxon>Bacillati</taxon>
        <taxon>Actinomycetota</taxon>
        <taxon>Candidatus Geothermincolia</taxon>
        <taxon>Candidatus Geothermincolales</taxon>
        <taxon>Candidatus Anoxymicrobiaceae</taxon>
        <taxon>Candidatus Anoxymicrobium</taxon>
    </lineage>
</organism>
<dbReference type="AlphaFoldDB" id="A0A2N3G6F1"/>
<evidence type="ECO:0000256" key="2">
    <source>
        <dbReference type="ARBA" id="ARBA00006490"/>
    </source>
</evidence>
<dbReference type="InterPro" id="IPR016454">
    <property type="entry name" value="Cysteine_dSase"/>
</dbReference>
<dbReference type="InterPro" id="IPR015422">
    <property type="entry name" value="PyrdxlP-dep_Trfase_small"/>
</dbReference>
<dbReference type="GO" id="GO:0046872">
    <property type="term" value="F:metal ion binding"/>
    <property type="evidence" value="ECO:0007669"/>
    <property type="project" value="UniProtKB-KW"/>
</dbReference>
<keyword evidence="3" id="KW-0808">Transferase</keyword>
<dbReference type="PANTHER" id="PTHR11601">
    <property type="entry name" value="CYSTEINE DESULFURYLASE FAMILY MEMBER"/>
    <property type="match status" value="1"/>
</dbReference>
<gene>
    <name evidence="10" type="ORF">CVT63_03445</name>
</gene>
<evidence type="ECO:0000313" key="11">
    <source>
        <dbReference type="Proteomes" id="UP000233654"/>
    </source>
</evidence>
<comment type="cofactor">
    <cofactor evidence="1">
        <name>pyridoxal 5'-phosphate</name>
        <dbReference type="ChEBI" id="CHEBI:597326"/>
    </cofactor>
</comment>
<evidence type="ECO:0000313" key="10">
    <source>
        <dbReference type="EMBL" id="PKQ28297.1"/>
    </source>
</evidence>
<sequence length="397" mass="42357">MEIAMPHAYLDHYAATPVLEEVKDAMAPFFSSEFGNPSSLHHLGDVAGKALANAREQVACLIGADPEEIIFTSGGTEANNMAVKGIAWAARKKGNHVVVSSIEHFSVLHAARTLAKFNFEVTEVDPDEEGVVDPFDLERAIRDDTVLVSIMAANGEIGTIQRINEIARITKAKGVPFHTDAVAAAGYIPLDVASLGVDAMTIASDLLYGPKGVGALWSHKGVRLMPLIDGGVQEGGRRGGTENMAGIVGMGKAAELARRDLSARAEKLSGLRDDLIDKLLAAIPRLRLTGRREKRLPWNASFVVEFIEGESMLLLLDQKGIAVSSGSACASRALKGSHVLAACNVPAEIASGSLLFSLGIENTPEDIKYIVETLPPIVERLRQMSPLYAKYIKEGGG</sequence>
<dbReference type="PANTHER" id="PTHR11601:SF34">
    <property type="entry name" value="CYSTEINE DESULFURASE"/>
    <property type="match status" value="1"/>
</dbReference>
<dbReference type="Pfam" id="PF00266">
    <property type="entry name" value="Aminotran_5"/>
    <property type="match status" value="1"/>
</dbReference>
<evidence type="ECO:0000256" key="8">
    <source>
        <dbReference type="ARBA" id="ARBA00050776"/>
    </source>
</evidence>
<evidence type="ECO:0000256" key="4">
    <source>
        <dbReference type="ARBA" id="ARBA00022723"/>
    </source>
</evidence>
<evidence type="ECO:0000256" key="3">
    <source>
        <dbReference type="ARBA" id="ARBA00022679"/>
    </source>
</evidence>
<dbReference type="SUPFAM" id="SSF53383">
    <property type="entry name" value="PLP-dependent transferases"/>
    <property type="match status" value="1"/>
</dbReference>
<evidence type="ECO:0000256" key="7">
    <source>
        <dbReference type="ARBA" id="ARBA00023014"/>
    </source>
</evidence>
<dbReference type="GO" id="GO:0031071">
    <property type="term" value="F:cysteine desulfurase activity"/>
    <property type="evidence" value="ECO:0007669"/>
    <property type="project" value="UniProtKB-EC"/>
</dbReference>
<evidence type="ECO:0000256" key="1">
    <source>
        <dbReference type="ARBA" id="ARBA00001933"/>
    </source>
</evidence>
<dbReference type="PROSITE" id="PS00018">
    <property type="entry name" value="EF_HAND_1"/>
    <property type="match status" value="1"/>
</dbReference>
<keyword evidence="5" id="KW-0663">Pyridoxal phosphate</keyword>
<dbReference type="InterPro" id="IPR000192">
    <property type="entry name" value="Aminotrans_V_dom"/>
</dbReference>
<protein>
    <submittedName>
        <fullName evidence="10">Cysteine desulfurase NifS</fullName>
    </submittedName>
</protein>
<keyword evidence="6" id="KW-0408">Iron</keyword>
<dbReference type="Proteomes" id="UP000233654">
    <property type="component" value="Unassembled WGS sequence"/>
</dbReference>
<dbReference type="InterPro" id="IPR015424">
    <property type="entry name" value="PyrdxlP-dep_Trfase"/>
</dbReference>
<dbReference type="Gene3D" id="3.90.1150.10">
    <property type="entry name" value="Aspartate Aminotransferase, domain 1"/>
    <property type="match status" value="1"/>
</dbReference>
<comment type="similarity">
    <text evidence="2">Belongs to the class-V pyridoxal-phosphate-dependent aminotransferase family. NifS/IscS subfamily.</text>
</comment>
<dbReference type="InterPro" id="IPR018247">
    <property type="entry name" value="EF_Hand_1_Ca_BS"/>
</dbReference>
<dbReference type="EMBL" id="PHEX01000022">
    <property type="protein sequence ID" value="PKQ28297.1"/>
    <property type="molecule type" value="Genomic_DNA"/>
</dbReference>
<comment type="catalytic activity">
    <reaction evidence="8">
        <text>(sulfur carrier)-H + L-cysteine = (sulfur carrier)-SH + L-alanine</text>
        <dbReference type="Rhea" id="RHEA:43892"/>
        <dbReference type="Rhea" id="RHEA-COMP:14737"/>
        <dbReference type="Rhea" id="RHEA-COMP:14739"/>
        <dbReference type="ChEBI" id="CHEBI:29917"/>
        <dbReference type="ChEBI" id="CHEBI:35235"/>
        <dbReference type="ChEBI" id="CHEBI:57972"/>
        <dbReference type="ChEBI" id="CHEBI:64428"/>
        <dbReference type="EC" id="2.8.1.7"/>
    </reaction>
</comment>
<dbReference type="PIRSF" id="PIRSF005572">
    <property type="entry name" value="NifS"/>
    <property type="match status" value="1"/>
</dbReference>
<comment type="caution">
    <text evidence="10">The sequence shown here is derived from an EMBL/GenBank/DDBJ whole genome shotgun (WGS) entry which is preliminary data.</text>
</comment>
<keyword evidence="4" id="KW-0479">Metal-binding</keyword>
<evidence type="ECO:0000256" key="5">
    <source>
        <dbReference type="ARBA" id="ARBA00022898"/>
    </source>
</evidence>
<accession>A0A2N3G6F1</accession>